<dbReference type="Gene3D" id="1.25.10.10">
    <property type="entry name" value="Leucine-rich Repeat Variant"/>
    <property type="match status" value="2"/>
</dbReference>
<dbReference type="SUPFAM" id="SSF48371">
    <property type="entry name" value="ARM repeat"/>
    <property type="match status" value="1"/>
</dbReference>
<organism evidence="1">
    <name type="scientific">uncultured Desulfobacterium sp</name>
    <dbReference type="NCBI Taxonomy" id="201089"/>
    <lineage>
        <taxon>Bacteria</taxon>
        <taxon>Pseudomonadati</taxon>
        <taxon>Thermodesulfobacteriota</taxon>
        <taxon>Desulfobacteria</taxon>
        <taxon>Desulfobacterales</taxon>
        <taxon>Desulfobacteriaceae</taxon>
        <taxon>Desulfobacterium</taxon>
        <taxon>environmental samples</taxon>
    </lineage>
</organism>
<evidence type="ECO:0008006" key="2">
    <source>
        <dbReference type="Google" id="ProtNLM"/>
    </source>
</evidence>
<dbReference type="AlphaFoldDB" id="A0A445MSL6"/>
<dbReference type="EMBL" id="OJIN01000045">
    <property type="protein sequence ID" value="SPD72504.1"/>
    <property type="molecule type" value="Genomic_DNA"/>
</dbReference>
<protein>
    <recommendedName>
        <fullName evidence="2">HEAT repeat domain-containing protein</fullName>
    </recommendedName>
</protein>
<dbReference type="InterPro" id="IPR011989">
    <property type="entry name" value="ARM-like"/>
</dbReference>
<proteinExistence type="predicted"/>
<sequence length="439" mass="47977">MTTTYWGHPHKCAMPLNDITATDNFKTNCSANKNLTKSTVIIKQTDEDKKPEWIEDALKAMENPDIGLRIQGVIALRDHPCSEAIDLLEMFLADADYAVIEEALDAIGFIGLNSELKEKALTVLAEAARDRDFLSRGAALITAAALGENDTILTIIGEYISENNDQSLESAVKAMALIASPACVPYLAEVISGDLDPEVLKNSFNILAQIGSQEAIDILQRSFNSPDSQMQTSVAWAISRVKNEVYSRMLAESMEGLNHETLSVIANSALASEVFGEALQSENATKENKNYWLDILAANTVTAPGSVRSEVADLLIALSNDPDPEIQVKSLNALAQVGASINNENLSEHLSSKLESDNFLVQGAALLAFAQYCTPANYKVLKTLWSHQDEQMRRTAFFLSENFLNASDLPDLQKASQSNDQFIAKHSKIVMKYLTLGNS</sequence>
<dbReference type="InterPro" id="IPR016024">
    <property type="entry name" value="ARM-type_fold"/>
</dbReference>
<name>A0A445MSL6_9BACT</name>
<gene>
    <name evidence="1" type="ORF">PITCH_A1390002</name>
</gene>
<accession>A0A445MSL6</accession>
<evidence type="ECO:0000313" key="1">
    <source>
        <dbReference type="EMBL" id="SPD72504.1"/>
    </source>
</evidence>
<reference evidence="1" key="1">
    <citation type="submission" date="2018-01" db="EMBL/GenBank/DDBJ databases">
        <authorList>
            <person name="Regsiter A."/>
            <person name="William W."/>
        </authorList>
    </citation>
    <scope>NUCLEOTIDE SEQUENCE</scope>
    <source>
        <strain evidence="1">TRIP AH-1</strain>
    </source>
</reference>
<dbReference type="Pfam" id="PF13646">
    <property type="entry name" value="HEAT_2"/>
    <property type="match status" value="3"/>
</dbReference>